<dbReference type="PANTHER" id="PTHR11455:SF9">
    <property type="entry name" value="CRYPTOCHROME CIRCADIAN CLOCK 5 ISOFORM X1"/>
    <property type="match status" value="1"/>
</dbReference>
<comment type="catalytic activity">
    <reaction evidence="9">
        <text>cyclobutadipyrimidine (in DNA) = 2 pyrimidine residues (in DNA).</text>
        <dbReference type="EC" id="4.1.99.3"/>
    </reaction>
</comment>
<dbReference type="InterPro" id="IPR036134">
    <property type="entry name" value="Crypto/Photolyase_FAD-like_sf"/>
</dbReference>
<comment type="function">
    <text evidence="10">Involved in repair of UV radiation-induced DNA damage. Catalyzes the light-dependent monomerization (300-600 nm) of cyclobutyl pyrimidine dimers (in cis-syn configuration), which are formed between adjacent bases on the same DNA strand upon exposure to ultraviolet radiation.</text>
</comment>
<evidence type="ECO:0000256" key="5">
    <source>
        <dbReference type="ARBA" id="ARBA00022630"/>
    </source>
</evidence>
<dbReference type="STRING" id="1219383.SAMN05421733_10410"/>
<evidence type="ECO:0000256" key="12">
    <source>
        <dbReference type="PIRSR" id="PIRSR602081-1"/>
    </source>
</evidence>
<proteinExistence type="inferred from homology"/>
<evidence type="ECO:0000256" key="9">
    <source>
        <dbReference type="ARBA" id="ARBA00033999"/>
    </source>
</evidence>
<keyword evidence="5 12" id="KW-0285">Flavoprotein</keyword>
<dbReference type="AlphaFoldDB" id="A0A1G6H6I1"/>
<dbReference type="InterPro" id="IPR036155">
    <property type="entry name" value="Crypto/Photolyase_N_sf"/>
</dbReference>
<name>A0A1G6H6I1_9GAMM</name>
<dbReference type="Proteomes" id="UP000242501">
    <property type="component" value="Unassembled WGS sequence"/>
</dbReference>
<evidence type="ECO:0000256" key="4">
    <source>
        <dbReference type="ARBA" id="ARBA00014046"/>
    </source>
</evidence>
<comment type="cofactor">
    <cofactor evidence="1">
        <name>(6R)-5,10-methylene-5,6,7,8-tetrahydrofolate</name>
        <dbReference type="ChEBI" id="CHEBI:15636"/>
    </cofactor>
</comment>
<dbReference type="InterPro" id="IPR002081">
    <property type="entry name" value="Cryptochrome/DNA_photolyase_1"/>
</dbReference>
<dbReference type="Gene3D" id="1.25.40.80">
    <property type="match status" value="1"/>
</dbReference>
<evidence type="ECO:0000256" key="13">
    <source>
        <dbReference type="PIRSR" id="PIRSR602081-2"/>
    </source>
</evidence>
<dbReference type="EMBL" id="FMYL01000004">
    <property type="protein sequence ID" value="SDB89535.1"/>
    <property type="molecule type" value="Genomic_DNA"/>
</dbReference>
<evidence type="ECO:0000313" key="16">
    <source>
        <dbReference type="EMBL" id="SDB89535.1"/>
    </source>
</evidence>
<gene>
    <name evidence="16" type="ORF">SAMN05421733_10410</name>
</gene>
<dbReference type="Gene3D" id="1.10.579.10">
    <property type="entry name" value="DNA Cyclobutane Dipyrimidine Photolyase, subunit A, domain 3"/>
    <property type="match status" value="1"/>
</dbReference>
<comment type="similarity">
    <text evidence="2">Belongs to the DNA photolyase class-1 family.</text>
</comment>
<dbReference type="InterPro" id="IPR014729">
    <property type="entry name" value="Rossmann-like_a/b/a_fold"/>
</dbReference>
<dbReference type="FunFam" id="1.10.579.10:FF:000003">
    <property type="entry name" value="Deoxyribodipyrimidine photo-lyase"/>
    <property type="match status" value="1"/>
</dbReference>
<dbReference type="PANTHER" id="PTHR11455">
    <property type="entry name" value="CRYPTOCHROME"/>
    <property type="match status" value="1"/>
</dbReference>
<keyword evidence="17" id="KW-1185">Reference proteome</keyword>
<feature type="site" description="Electron transfer via tryptophanyl radical" evidence="13">
    <location>
        <position position="405"/>
    </location>
</feature>
<feature type="site" description="Electron transfer via tryptophanyl radical" evidence="13">
    <location>
        <position position="382"/>
    </location>
</feature>
<evidence type="ECO:0000256" key="10">
    <source>
        <dbReference type="ARBA" id="ARBA00059220"/>
    </source>
</evidence>
<dbReference type="PROSITE" id="PS51645">
    <property type="entry name" value="PHR_CRY_ALPHA_BETA"/>
    <property type="match status" value="1"/>
</dbReference>
<protein>
    <recommendedName>
        <fullName evidence="4">Deoxyribodipyrimidine photo-lyase</fullName>
        <ecNumber evidence="3">4.1.99.3</ecNumber>
    </recommendedName>
    <alternativeName>
        <fullName evidence="8">DNA photolyase</fullName>
    </alternativeName>
    <alternativeName>
        <fullName evidence="11">Photoreactivating enzyme</fullName>
    </alternativeName>
</protein>
<reference evidence="17" key="1">
    <citation type="submission" date="2016-09" db="EMBL/GenBank/DDBJ databases">
        <authorList>
            <person name="Varghese N."/>
            <person name="Submissions S."/>
        </authorList>
    </citation>
    <scope>NUCLEOTIDE SEQUENCE [LARGE SCALE GENOMIC DNA]</scope>
    <source>
        <strain evidence="17">ANC 4422</strain>
    </source>
</reference>
<evidence type="ECO:0000313" key="17">
    <source>
        <dbReference type="Proteomes" id="UP000242501"/>
    </source>
</evidence>
<comment type="similarity">
    <text evidence="14">Belongs to the DNA photolyase family.</text>
</comment>
<dbReference type="SUPFAM" id="SSF52425">
    <property type="entry name" value="Cryptochrome/photolyase, N-terminal domain"/>
    <property type="match status" value="1"/>
</dbReference>
<dbReference type="PRINTS" id="PR00147">
    <property type="entry name" value="DNAPHOTLYASE"/>
</dbReference>
<feature type="binding site" evidence="12">
    <location>
        <begin position="255"/>
        <end position="259"/>
    </location>
    <ligand>
        <name>FAD</name>
        <dbReference type="ChEBI" id="CHEBI:57692"/>
    </ligand>
</feature>
<evidence type="ECO:0000256" key="11">
    <source>
        <dbReference type="ARBA" id="ARBA00083107"/>
    </source>
</evidence>
<dbReference type="InterPro" id="IPR005101">
    <property type="entry name" value="Cryptochr/Photolyase_FAD-bd"/>
</dbReference>
<evidence type="ECO:0000256" key="2">
    <source>
        <dbReference type="ARBA" id="ARBA00005862"/>
    </source>
</evidence>
<dbReference type="GO" id="GO:0000719">
    <property type="term" value="P:photoreactive repair"/>
    <property type="evidence" value="ECO:0007669"/>
    <property type="project" value="UniProtKB-ARBA"/>
</dbReference>
<feature type="binding site" evidence="12">
    <location>
        <begin position="297"/>
        <end position="304"/>
    </location>
    <ligand>
        <name>FAD</name>
        <dbReference type="ChEBI" id="CHEBI:57692"/>
    </ligand>
</feature>
<dbReference type="GO" id="GO:0009416">
    <property type="term" value="P:response to light stimulus"/>
    <property type="evidence" value="ECO:0007669"/>
    <property type="project" value="TreeGrafter"/>
</dbReference>
<keyword evidence="7 14" id="KW-0157">Chromophore</keyword>
<dbReference type="SUPFAM" id="SSF48173">
    <property type="entry name" value="Cryptochrome/photolyase FAD-binding domain"/>
    <property type="match status" value="1"/>
</dbReference>
<keyword evidence="16" id="KW-0456">Lyase</keyword>
<dbReference type="GO" id="GO:0003677">
    <property type="term" value="F:DNA binding"/>
    <property type="evidence" value="ECO:0007669"/>
    <property type="project" value="TreeGrafter"/>
</dbReference>
<dbReference type="Pfam" id="PF03441">
    <property type="entry name" value="FAD_binding_7"/>
    <property type="match status" value="1"/>
</dbReference>
<feature type="domain" description="Photolyase/cryptochrome alpha/beta" evidence="15">
    <location>
        <begin position="15"/>
        <end position="148"/>
    </location>
</feature>
<evidence type="ECO:0000256" key="8">
    <source>
        <dbReference type="ARBA" id="ARBA00031671"/>
    </source>
</evidence>
<dbReference type="PROSITE" id="PS00394">
    <property type="entry name" value="DNA_PHOTOLYASES_1_1"/>
    <property type="match status" value="1"/>
</dbReference>
<dbReference type="Gene3D" id="3.40.50.620">
    <property type="entry name" value="HUPs"/>
    <property type="match status" value="1"/>
</dbReference>
<feature type="binding site" evidence="12">
    <location>
        <position position="243"/>
    </location>
    <ligand>
        <name>FAD</name>
        <dbReference type="ChEBI" id="CHEBI:57692"/>
    </ligand>
</feature>
<dbReference type="EC" id="4.1.99.3" evidence="3"/>
<sequence length="487" mass="57003">MITLDRPCLENIIMPTQLIWFRQDLRIQDHSALWHATQQGQPCIAVVILSPEQWQIHHDASCKINFYLRQLKILQQHLLEKNIPLIVAQVNLWKNVANYMLQLTEQLGVTHVYANAEYAVHEKQRDDAVLKVLSQQGKKFQLFQDHTLFPAKSIRTQSNQPYKVFTPFKKVCFERLQYSIPKCYPDIETQQRITLQNDIRQVSIDDMLTQYPVSEYMLQQWPVGESIAHEKLYEFTQHQVKQYKNQRDLPAIHGTSRISAYLNIGIISARQCLQALFQPYHGEFVLSDKGIETWLSEILWREFYQHIMVDYPKVSKSKPFKDETARLAWRDAPHDFEKWAQGQTGIPIVDAGMRELKNTGWMHNRVRMICAMFLTKNLLIDWREGERWFMQHLIDGELAANNGGWQWSASTGTDSAPYFRIFNPVTQSERFDPEGTYIKQWVPELASLSAKQVHAPFEHKIGHIEYPKPIVDLKSSRVRAIDAFKNL</sequence>
<evidence type="ECO:0000256" key="6">
    <source>
        <dbReference type="ARBA" id="ARBA00022827"/>
    </source>
</evidence>
<dbReference type="GO" id="GO:0003904">
    <property type="term" value="F:deoxyribodipyrimidine photo-lyase activity"/>
    <property type="evidence" value="ECO:0007669"/>
    <property type="project" value="UniProtKB-EC"/>
</dbReference>
<feature type="binding site" evidence="12">
    <location>
        <position position="294"/>
    </location>
    <ligand>
        <name>FAD</name>
        <dbReference type="ChEBI" id="CHEBI:57692"/>
    </ligand>
</feature>
<evidence type="ECO:0000256" key="3">
    <source>
        <dbReference type="ARBA" id="ARBA00013149"/>
    </source>
</evidence>
<organism evidence="16 17">
    <name type="scientific">Acinetobacter boissieri</name>
    <dbReference type="NCBI Taxonomy" id="1219383"/>
    <lineage>
        <taxon>Bacteria</taxon>
        <taxon>Pseudomonadati</taxon>
        <taxon>Pseudomonadota</taxon>
        <taxon>Gammaproteobacteria</taxon>
        <taxon>Moraxellales</taxon>
        <taxon>Moraxellaceae</taxon>
        <taxon>Acinetobacter</taxon>
    </lineage>
</organism>
<accession>A0A1G6H6I1</accession>
<dbReference type="Pfam" id="PF00875">
    <property type="entry name" value="DNA_photolyase"/>
    <property type="match status" value="1"/>
</dbReference>
<dbReference type="NCBIfam" id="NF007955">
    <property type="entry name" value="PRK10674.1"/>
    <property type="match status" value="1"/>
</dbReference>
<dbReference type="InterPro" id="IPR018394">
    <property type="entry name" value="DNA_photolyase_1_CS_C"/>
</dbReference>
<keyword evidence="6 12" id="KW-0274">FAD</keyword>
<evidence type="ECO:0000256" key="7">
    <source>
        <dbReference type="ARBA" id="ARBA00022991"/>
    </source>
</evidence>
<feature type="site" description="Electron transfer via tryptophanyl radical" evidence="13">
    <location>
        <position position="329"/>
    </location>
</feature>
<evidence type="ECO:0000256" key="1">
    <source>
        <dbReference type="ARBA" id="ARBA00001932"/>
    </source>
</evidence>
<evidence type="ECO:0000256" key="14">
    <source>
        <dbReference type="RuleBase" id="RU004182"/>
    </source>
</evidence>
<dbReference type="GO" id="GO:0071949">
    <property type="term" value="F:FAD binding"/>
    <property type="evidence" value="ECO:0007669"/>
    <property type="project" value="TreeGrafter"/>
</dbReference>
<comment type="cofactor">
    <cofactor evidence="12">
        <name>FAD</name>
        <dbReference type="ChEBI" id="CHEBI:57692"/>
    </cofactor>
    <text evidence="12">Binds 1 FAD per subunit.</text>
</comment>
<dbReference type="InterPro" id="IPR006050">
    <property type="entry name" value="DNA_photolyase_N"/>
</dbReference>
<evidence type="ECO:0000259" key="15">
    <source>
        <dbReference type="PROSITE" id="PS51645"/>
    </source>
</evidence>